<dbReference type="AlphaFoldDB" id="A0A846X8Y5"/>
<dbReference type="SUPFAM" id="SSF55874">
    <property type="entry name" value="ATPase domain of HSP90 chaperone/DNA topoisomerase II/histidine kinase"/>
    <property type="match status" value="1"/>
</dbReference>
<keyword evidence="2" id="KW-1185">Reference proteome</keyword>
<dbReference type="EMBL" id="JAAXOQ010000039">
    <property type="protein sequence ID" value="NKY20672.1"/>
    <property type="molecule type" value="Genomic_DNA"/>
</dbReference>
<proteinExistence type="predicted"/>
<dbReference type="RefSeq" id="WP_168547597.1">
    <property type="nucleotide sequence ID" value="NZ_JAAXOQ010000039.1"/>
</dbReference>
<reference evidence="1 2" key="1">
    <citation type="submission" date="2020-04" db="EMBL/GenBank/DDBJ databases">
        <title>MicrobeNet Type strains.</title>
        <authorList>
            <person name="Nicholson A.C."/>
        </authorList>
    </citation>
    <scope>NUCLEOTIDE SEQUENCE [LARGE SCALE GENOMIC DNA]</scope>
    <source>
        <strain evidence="1 2">DSM 44113</strain>
    </source>
</reference>
<organism evidence="1 2">
    <name type="scientific">Tsukamurella spumae</name>
    <dbReference type="NCBI Taxonomy" id="44753"/>
    <lineage>
        <taxon>Bacteria</taxon>
        <taxon>Bacillati</taxon>
        <taxon>Actinomycetota</taxon>
        <taxon>Actinomycetes</taxon>
        <taxon>Mycobacteriales</taxon>
        <taxon>Tsukamurellaceae</taxon>
        <taxon>Tsukamurella</taxon>
    </lineage>
</organism>
<protein>
    <submittedName>
        <fullName evidence="1">ATP-binding protein</fullName>
    </submittedName>
</protein>
<evidence type="ECO:0000313" key="2">
    <source>
        <dbReference type="Proteomes" id="UP000582646"/>
    </source>
</evidence>
<dbReference type="Proteomes" id="UP000582646">
    <property type="component" value="Unassembled WGS sequence"/>
</dbReference>
<comment type="caution">
    <text evidence="1">The sequence shown here is derived from an EMBL/GenBank/DDBJ whole genome shotgun (WGS) entry which is preliminary data.</text>
</comment>
<evidence type="ECO:0000313" key="1">
    <source>
        <dbReference type="EMBL" id="NKY20672.1"/>
    </source>
</evidence>
<keyword evidence="1" id="KW-0547">Nucleotide-binding</keyword>
<accession>A0A846X8Y5</accession>
<name>A0A846X8Y5_9ACTN</name>
<dbReference type="InterPro" id="IPR036890">
    <property type="entry name" value="HATPase_C_sf"/>
</dbReference>
<dbReference type="GO" id="GO:0005524">
    <property type="term" value="F:ATP binding"/>
    <property type="evidence" value="ECO:0007669"/>
    <property type="project" value="UniProtKB-KW"/>
</dbReference>
<dbReference type="NCBIfam" id="NF047352">
    <property type="entry name" value="P_loop_sacsin"/>
    <property type="match status" value="1"/>
</dbReference>
<keyword evidence="1" id="KW-0067">ATP-binding</keyword>
<gene>
    <name evidence="1" type="ORF">HF999_20150</name>
</gene>
<sequence>MRWRRSLSNRAERDPFGTAALRAAVLAAWRDSPTRAAEDLASERDLVDVGYRDRVAVELAQNAADAATAAGVPGELAVWAEPDGVHVANTGAPLSKAGVVSLAALRVSPKADGAAGSVGRFGVGFAAVLTVTYHVEIRSTEGGIVFSAERSRADAGRDEVAALRLPHPLDTPPRAGFATEIVLVGADPALVGEFATQAEDLLLDLPALAAVVVEGKRIRRPDLVEGQGPHARWVIGADARFLHAPTRTDEPLTLPVRVIADLPTTPDRRHLHPDADIARAARGYAAFVAARPDPMSLLPPRRPPAGAVDALLREAIEDELRGHAWVSGPDGARLRPDRAAVLPGLTDELFALLSETLPLVPPAFSSAPDAARLIALGARELTAADLADAVPRDREPDWYAGLYAALDAARLSADELGALPVPLADGRVVTGARGAALVAGGADALALVTWARVVHPAAQHPLLERAGARRLAAADLLGDPALREEVGRIDWEAGPSDEDVELTEAVLGLLGEDGTVGPGWLGALPVPGDDGALYHADELLAAGAPLRAALGADHPYGTVDPDFEARYPAAALRAIGVGWSFGVLREALPTEPEASLDGAEDWWAQLPGEPDELLAVRDLDLVEHWDPALALIAELPGVLDDPDGYTAWWLRTRTALGSLRSPDDGTFAGLLDPCTHPDAGRLRAALFTAVRGEADAQVLADALAGPDRSPTPAVVFAAHRAIAGHRLARLPSRVRGIDGAMLDAEAAAVLDVPHARFTADGLVFGGLDVAVDLADTLDLPLASTEPIEIVSGGTRFVRGAHPGVALAQALGELPDAAEAEIHDELIVRVDAGERRVPYVLVGGVLHVQSGRW</sequence>